<keyword evidence="3" id="KW-1185">Reference proteome</keyword>
<reference evidence="2 3" key="1">
    <citation type="journal article" date="2019" name="Int. J. Syst. Evol. Microbiol.">
        <title>Clostridium fermenticellae sp. nov., isolated from the mud in a fermentation cellar for the production of the Chinese liquor, baijiu.</title>
        <authorList>
            <person name="Xu P.X."/>
            <person name="Chai L.J."/>
            <person name="Qiu T."/>
            <person name="Zhang X.J."/>
            <person name="Lu Z.M."/>
            <person name="Xiao C."/>
            <person name="Wang S.T."/>
            <person name="Shen C.H."/>
            <person name="Shi J.S."/>
            <person name="Xu Z.H."/>
        </authorList>
    </citation>
    <scope>NUCLEOTIDE SEQUENCE [LARGE SCALE GENOMIC DNA]</scope>
    <source>
        <strain evidence="2 3">JN500901</strain>
    </source>
</reference>
<proteinExistence type="predicted"/>
<dbReference type="PANTHER" id="PTHR30619:SF7">
    <property type="entry name" value="BETA-LACTAMASE DOMAIN PROTEIN"/>
    <property type="match status" value="1"/>
</dbReference>
<dbReference type="Proteomes" id="UP000266301">
    <property type="component" value="Chromosome"/>
</dbReference>
<name>A0A386H719_9CLOT</name>
<evidence type="ECO:0000313" key="3">
    <source>
        <dbReference type="Proteomes" id="UP000266301"/>
    </source>
</evidence>
<dbReference type="PROSITE" id="PS51257">
    <property type="entry name" value="PROKAR_LIPOPROTEIN"/>
    <property type="match status" value="1"/>
</dbReference>
<dbReference type="PANTHER" id="PTHR30619">
    <property type="entry name" value="DNA INTERNALIZATION/COMPETENCE PROTEIN COMEC/REC2"/>
    <property type="match status" value="1"/>
</dbReference>
<keyword evidence="2" id="KW-0378">Hydrolase</keyword>
<protein>
    <submittedName>
        <fullName evidence="2">MBL fold metallo-hydrolase</fullName>
    </submittedName>
</protein>
<dbReference type="SMART" id="SM00849">
    <property type="entry name" value="Lactamase_B"/>
    <property type="match status" value="1"/>
</dbReference>
<dbReference type="AlphaFoldDB" id="A0A386H719"/>
<feature type="domain" description="Metallo-beta-lactamase" evidence="1">
    <location>
        <begin position="47"/>
        <end position="241"/>
    </location>
</feature>
<organism evidence="2 3">
    <name type="scientific">Clostridium fermenticellae</name>
    <dbReference type="NCBI Taxonomy" id="2068654"/>
    <lineage>
        <taxon>Bacteria</taxon>
        <taxon>Bacillati</taxon>
        <taxon>Bacillota</taxon>
        <taxon>Clostridia</taxon>
        <taxon>Eubacteriales</taxon>
        <taxon>Clostridiaceae</taxon>
        <taxon>Clostridium</taxon>
    </lineage>
</organism>
<dbReference type="InterPro" id="IPR035681">
    <property type="entry name" value="ComA-like_MBL"/>
</dbReference>
<sequence>MDFHKKYFRFLVVLLVIVFTITGCSSYKTFANVENERIKISYIDVGQGDSELIQVNNKNLLIDAGPSQNTDKLISFLKSQKIRKLDYVIATHPHEDHIGGMPAIIKKYPIDKFYAPKVIANTQFFENMVTALKDKDMKIYPAKSGMSIDLGKNTKCNIIAPNNNKYENLNDYSIVLVISYKNCKFLFTGDAENLSEEEILNNNYDISCNVLKIGHHGSKTSSSDEFLDKTRANIAVISCGKDNDYGHPNKTTLEKLKRHNIKIYRTDLEGNIILTSNGNSIFKY</sequence>
<dbReference type="OrthoDB" id="9761531at2"/>
<evidence type="ECO:0000313" key="2">
    <source>
        <dbReference type="EMBL" id="AYD41476.1"/>
    </source>
</evidence>
<dbReference type="EMBL" id="CP032416">
    <property type="protein sequence ID" value="AYD41476.1"/>
    <property type="molecule type" value="Genomic_DNA"/>
</dbReference>
<dbReference type="Gene3D" id="3.60.15.10">
    <property type="entry name" value="Ribonuclease Z/Hydroxyacylglutathione hydrolase-like"/>
    <property type="match status" value="1"/>
</dbReference>
<dbReference type="CDD" id="cd07731">
    <property type="entry name" value="ComA-like_MBL-fold"/>
    <property type="match status" value="1"/>
</dbReference>
<dbReference type="RefSeq" id="WP_119974330.1">
    <property type="nucleotide sequence ID" value="NZ_CP032416.1"/>
</dbReference>
<evidence type="ECO:0000259" key="1">
    <source>
        <dbReference type="SMART" id="SM00849"/>
    </source>
</evidence>
<dbReference type="SUPFAM" id="SSF56281">
    <property type="entry name" value="Metallo-hydrolase/oxidoreductase"/>
    <property type="match status" value="1"/>
</dbReference>
<gene>
    <name evidence="2" type="ORF">D4Z93_11380</name>
</gene>
<dbReference type="InterPro" id="IPR052159">
    <property type="entry name" value="Competence_DNA_uptake"/>
</dbReference>
<accession>A0A386H719</accession>
<dbReference type="InterPro" id="IPR036866">
    <property type="entry name" value="RibonucZ/Hydroxyglut_hydro"/>
</dbReference>
<dbReference type="InterPro" id="IPR001279">
    <property type="entry name" value="Metallo-B-lactamas"/>
</dbReference>
<dbReference type="Pfam" id="PF00753">
    <property type="entry name" value="Lactamase_B"/>
    <property type="match status" value="1"/>
</dbReference>
<dbReference type="GO" id="GO:0016787">
    <property type="term" value="F:hydrolase activity"/>
    <property type="evidence" value="ECO:0007669"/>
    <property type="project" value="UniProtKB-KW"/>
</dbReference>
<dbReference type="KEGG" id="cfer:D4Z93_11380"/>